<proteinExistence type="predicted"/>
<evidence type="ECO:0000313" key="15">
    <source>
        <dbReference type="Proteomes" id="UP000244083"/>
    </source>
</evidence>
<dbReference type="EMBL" id="NGQC01000036">
    <property type="protein sequence ID" value="OYT03232.1"/>
    <property type="molecule type" value="Genomic_DNA"/>
</dbReference>
<dbReference type="RefSeq" id="WP_003663628.1">
    <property type="nucleotide sequence ID" value="NZ_CABFNG010000081.1"/>
</dbReference>
<evidence type="ECO:0000313" key="6">
    <source>
        <dbReference type="EMBL" id="OYS94005.1"/>
    </source>
</evidence>
<evidence type="ECO:0000313" key="2">
    <source>
        <dbReference type="EMBL" id="MRH09530.1"/>
    </source>
</evidence>
<reference evidence="13 14" key="6">
    <citation type="submission" date="2017-09" db="EMBL/GenBank/DDBJ databases">
        <title>Tripartite evolution among Lactobacillus johnsonii, Lactobacillus taiwanensis, Lactobacillus reuteri and their rodent host.</title>
        <authorList>
            <person name="Wang T."/>
            <person name="Knowles S."/>
            <person name="Cheng C."/>
        </authorList>
    </citation>
    <scope>NUCLEOTIDE SEQUENCE [LARGE SCALE GENOMIC DNA]</scope>
    <source>
        <strain evidence="7 13">103v</strain>
        <strain evidence="6 14">105n</strain>
    </source>
</reference>
<protein>
    <submittedName>
        <fullName evidence="3">Uncharacterized protein</fullName>
    </submittedName>
</protein>
<reference evidence="7" key="5">
    <citation type="submission" date="2017-05" db="EMBL/GenBank/DDBJ databases">
        <authorList>
            <person name="Song R."/>
            <person name="Chenine A.L."/>
            <person name="Ruprecht R.M."/>
        </authorList>
    </citation>
    <scope>NUCLEOTIDE SEQUENCE [LARGE SCALE GENOMIC DNA]</scope>
    <source>
        <strain evidence="7">103v</strain>
    </source>
</reference>
<dbReference type="Proteomes" id="UP000472879">
    <property type="component" value="Unassembled WGS sequence"/>
</dbReference>
<dbReference type="Proteomes" id="UP000276940">
    <property type="component" value="Unassembled WGS sequence"/>
</dbReference>
<evidence type="ECO:0000313" key="14">
    <source>
        <dbReference type="Proteomes" id="UP000216681"/>
    </source>
</evidence>
<reference evidence="9 16" key="8">
    <citation type="journal article" date="2018" name="J Appl Environ Microbiol">
        <title>The gut symbionts Lactobacillus reuteri R2lc and 2010 encode a polyketide synthase cluster that activates the mammalian aryl-hydrocarbon receptor.</title>
        <authorList>
            <person name="Ozcam M."/>
            <person name="Roos S."/>
            <person name="Van Pijkeren J.P."/>
        </authorList>
    </citation>
    <scope>NUCLEOTIDE SEQUENCE [LARGE SCALE GENOMIC DNA]</scope>
    <source>
        <strain evidence="9 16">R2lc</strain>
    </source>
</reference>
<dbReference type="Proteomes" id="UP000244083">
    <property type="component" value="Unassembled WGS sequence"/>
</dbReference>
<dbReference type="EMBL" id="WJND01000004">
    <property type="protein sequence ID" value="MRG89041.1"/>
    <property type="molecule type" value="Genomic_DNA"/>
</dbReference>
<organism evidence="3 10">
    <name type="scientific">Limosilactobacillus reuteri</name>
    <name type="common">Lactobacillus reuteri</name>
    <dbReference type="NCBI Taxonomy" id="1598"/>
    <lineage>
        <taxon>Bacteria</taxon>
        <taxon>Bacillati</taxon>
        <taxon>Bacillota</taxon>
        <taxon>Bacilli</taxon>
        <taxon>Lactobacillales</taxon>
        <taxon>Lactobacillaceae</taxon>
        <taxon>Limosilactobacillus</taxon>
    </lineage>
</organism>
<dbReference type="Proteomes" id="UP000216681">
    <property type="component" value="Unassembled WGS sequence"/>
</dbReference>
<evidence type="ECO:0000313" key="12">
    <source>
        <dbReference type="Proteomes" id="UP000194286"/>
    </source>
</evidence>
<name>A0A081NSQ6_LIMRT</name>
<reference evidence="5 11" key="2">
    <citation type="submission" date="2016-09" db="EMBL/GenBank/DDBJ databases">
        <title>Lactobacillus reuteri KLR3006, genome sequencing and assembly.</title>
        <authorList>
            <person name="Lee J.-Y."/>
            <person name="Kim E.B."/>
            <person name="Choi Y.-J."/>
        </authorList>
    </citation>
    <scope>NUCLEOTIDE SEQUENCE [LARGE SCALE GENOMIC DNA]</scope>
    <source>
        <strain evidence="5 11">KLR3006</strain>
    </source>
</reference>
<evidence type="ECO:0000313" key="4">
    <source>
        <dbReference type="EMBL" id="OTA85924.1"/>
    </source>
</evidence>
<dbReference type="Proteomes" id="UP000216122">
    <property type="component" value="Unassembled WGS sequence"/>
</dbReference>
<dbReference type="EMBL" id="NGPX01000021">
    <property type="protein sequence ID" value="OYS94005.1"/>
    <property type="molecule type" value="Genomic_DNA"/>
</dbReference>
<reference evidence="4 12" key="1">
    <citation type="submission" date="2016-09" db="EMBL/GenBank/DDBJ databases">
        <title>Lactobacillus reuteri KLR3005, genome sequencing and assembly.</title>
        <authorList>
            <person name="Lee J.-Y."/>
            <person name="Kim E.B."/>
            <person name="Choi Y.-J."/>
        </authorList>
    </citation>
    <scope>NUCLEOTIDE SEQUENCE [LARGE SCALE GENOMIC DNA]</scope>
    <source>
        <strain evidence="4 12">KLR3005</strain>
    </source>
</reference>
<reference evidence="13 14" key="4">
    <citation type="submission" date="2017-05" db="EMBL/GenBank/DDBJ databases">
        <authorList>
            <person name="Lin X.B."/>
            <person name="Stothard P."/>
            <person name="Tasseva G."/>
            <person name="Walter J."/>
        </authorList>
    </citation>
    <scope>NUCLEOTIDE SEQUENCE [LARGE SCALE GENOMIC DNA]</scope>
    <source>
        <strain evidence="13">103v</strain>
        <strain evidence="6 14">105n</strain>
    </source>
</reference>
<dbReference type="EMBL" id="PTLS01000006">
    <property type="protein sequence ID" value="RMX26996.1"/>
    <property type="molecule type" value="Genomic_DNA"/>
</dbReference>
<dbReference type="EMBL" id="WJNA01000020">
    <property type="protein sequence ID" value="MRH09530.1"/>
    <property type="molecule type" value="Genomic_DNA"/>
</dbReference>
<evidence type="ECO:0000313" key="5">
    <source>
        <dbReference type="EMBL" id="OTA86034.1"/>
    </source>
</evidence>
<dbReference type="Proteomes" id="UP000194286">
    <property type="component" value="Unassembled WGS sequence"/>
</dbReference>
<sequence>MATNLSREDELRGILSDVARKRFTNSRQVNPVSNLFLTTKYAVENQYISGAVIDESFSSTLAEINLKNAVLTDRGRNKLAQLLTQSAKEN</sequence>
<dbReference type="Proteomes" id="UP000460207">
    <property type="component" value="Unassembled WGS sequence"/>
</dbReference>
<evidence type="ECO:0000313" key="8">
    <source>
        <dbReference type="EMBL" id="PTV03391.1"/>
    </source>
</evidence>
<reference evidence="15" key="9">
    <citation type="submission" date="2018-04" db="EMBL/GenBank/DDBJ databases">
        <title>Draft Genome Sequences of 10 Lactobacillus Species from 22 Commercial Probiotic Products.</title>
        <authorList>
            <person name="Gangiredla J."/>
            <person name="Barnaba T.J."/>
            <person name="Mammel M.K."/>
            <person name="Lacher D.W."/>
            <person name="Elkins C.A."/>
            <person name="Lampel K.A."/>
            <person name="Whitehouse C.A."/>
            <person name="Tartera C."/>
        </authorList>
    </citation>
    <scope>NUCLEOTIDE SEQUENCE [LARGE SCALE GENOMIC DNA]</scope>
    <source>
        <strain evidence="15">DS12_10</strain>
    </source>
</reference>
<evidence type="ECO:0000313" key="1">
    <source>
        <dbReference type="EMBL" id="MRG89041.1"/>
    </source>
</evidence>
<dbReference type="EMBL" id="MWVS01000061">
    <property type="protein sequence ID" value="OPG88446.1"/>
    <property type="molecule type" value="Genomic_DNA"/>
</dbReference>
<comment type="caution">
    <text evidence="3">The sequence shown here is derived from an EMBL/GenBank/DDBJ whole genome shotgun (WGS) entry which is preliminary data.</text>
</comment>
<evidence type="ECO:0000313" key="10">
    <source>
        <dbReference type="Proteomes" id="UP000189795"/>
    </source>
</evidence>
<dbReference type="Proteomes" id="UP000189795">
    <property type="component" value="Unassembled WGS sequence"/>
</dbReference>
<accession>A0A081NSQ6</accession>
<dbReference type="EMBL" id="MIMV01000181">
    <property type="protein sequence ID" value="OTA86034.1"/>
    <property type="molecule type" value="Genomic_DNA"/>
</dbReference>
<reference evidence="17 18" key="10">
    <citation type="submission" date="2019-11" db="EMBL/GenBank/DDBJ databases">
        <title>Draft genome sequence of 12 host-associated Lactobacillus reuteri rodent strains.</title>
        <authorList>
            <person name="Zhang S."/>
            <person name="Ozcam M."/>
            <person name="Van Pijkeren J.P."/>
        </authorList>
    </citation>
    <scope>NUCLEOTIDE SEQUENCE [LARGE SCALE GENOMIC DNA]</scope>
    <source>
        <strain evidence="2 18">Lr4020</strain>
        <strain evidence="1 17">N4I</strain>
    </source>
</reference>
<gene>
    <name evidence="3" type="ORF">B5D07_05450</name>
    <name evidence="4" type="ORF">BHL82_05025</name>
    <name evidence="5" type="ORF">BHL83_05605</name>
    <name evidence="9" type="ORF">C5O77_00260</name>
    <name evidence="6" type="ORF">CBG15_05210</name>
    <name evidence="7" type="ORF">CBG21_06230</name>
    <name evidence="8" type="ORF">DB325_07950</name>
    <name evidence="1" type="ORF">GIX76_03375</name>
    <name evidence="2" type="ORF">GIX81_08735</name>
</gene>
<reference evidence="3 10" key="3">
    <citation type="submission" date="2017-03" db="EMBL/GenBank/DDBJ databases">
        <title>Antibiotic resistance of probiotic microorganisms.</title>
        <authorList>
            <person name="Sanudo A.I."/>
            <person name="Olivares M."/>
            <person name="Banuelos O."/>
        </authorList>
    </citation>
    <scope>NUCLEOTIDE SEQUENCE [LARGE SCALE GENOMIC DNA]</scope>
    <source>
        <strain evidence="3 10">CECT8605</strain>
    </source>
</reference>
<evidence type="ECO:0000313" key="17">
    <source>
        <dbReference type="Proteomes" id="UP000460207"/>
    </source>
</evidence>
<evidence type="ECO:0000313" key="18">
    <source>
        <dbReference type="Proteomes" id="UP000472879"/>
    </source>
</evidence>
<evidence type="ECO:0000313" key="3">
    <source>
        <dbReference type="EMBL" id="OPG88446.1"/>
    </source>
</evidence>
<dbReference type="AlphaFoldDB" id="A0A081NSQ6"/>
<reference evidence="8" key="7">
    <citation type="journal article" date="2018" name="Genome Announc.">
        <title>Fifty-Six Draft Genome Sequences of 10 Lactobacillus Species from 22 Commercial Dietary Supplements.</title>
        <authorList>
            <person name="Gangiredla J."/>
            <person name="Barnaba T.J."/>
            <person name="Mammel M.K."/>
            <person name="Lacher D.W."/>
            <person name="Elkins C.A."/>
            <person name="Lampel K.A."/>
            <person name="Whitehouse C.A."/>
            <person name="Tartera C."/>
        </authorList>
    </citation>
    <scope>NUCLEOTIDE SEQUENCE</scope>
    <source>
        <strain evidence="8">DS12_10</strain>
    </source>
</reference>
<evidence type="ECO:0000313" key="11">
    <source>
        <dbReference type="Proteomes" id="UP000194219"/>
    </source>
</evidence>
<dbReference type="EMBL" id="QAZN01000015">
    <property type="protein sequence ID" value="PTV03391.1"/>
    <property type="molecule type" value="Genomic_DNA"/>
</dbReference>
<evidence type="ECO:0000313" key="13">
    <source>
        <dbReference type="Proteomes" id="UP000216122"/>
    </source>
</evidence>
<dbReference type="EMBL" id="MIMU01000077">
    <property type="protein sequence ID" value="OTA85924.1"/>
    <property type="molecule type" value="Genomic_DNA"/>
</dbReference>
<evidence type="ECO:0000313" key="16">
    <source>
        <dbReference type="Proteomes" id="UP000276940"/>
    </source>
</evidence>
<dbReference type="Proteomes" id="UP000194219">
    <property type="component" value="Unassembled WGS sequence"/>
</dbReference>
<evidence type="ECO:0000313" key="9">
    <source>
        <dbReference type="EMBL" id="RMX26996.1"/>
    </source>
</evidence>
<evidence type="ECO:0000313" key="7">
    <source>
        <dbReference type="EMBL" id="OYT03232.1"/>
    </source>
</evidence>